<accession>A0ACC0A8Y4</accession>
<organism evidence="1 2">
    <name type="scientific">Catharanthus roseus</name>
    <name type="common">Madagascar periwinkle</name>
    <name type="synonym">Vinca rosea</name>
    <dbReference type="NCBI Taxonomy" id="4058"/>
    <lineage>
        <taxon>Eukaryota</taxon>
        <taxon>Viridiplantae</taxon>
        <taxon>Streptophyta</taxon>
        <taxon>Embryophyta</taxon>
        <taxon>Tracheophyta</taxon>
        <taxon>Spermatophyta</taxon>
        <taxon>Magnoliopsida</taxon>
        <taxon>eudicotyledons</taxon>
        <taxon>Gunneridae</taxon>
        <taxon>Pentapetalae</taxon>
        <taxon>asterids</taxon>
        <taxon>lamiids</taxon>
        <taxon>Gentianales</taxon>
        <taxon>Apocynaceae</taxon>
        <taxon>Rauvolfioideae</taxon>
        <taxon>Vinceae</taxon>
        <taxon>Catharanthinae</taxon>
        <taxon>Catharanthus</taxon>
    </lineage>
</organism>
<name>A0ACC0A8Y4_CATRO</name>
<keyword evidence="2" id="KW-1185">Reference proteome</keyword>
<dbReference type="EMBL" id="CM044706">
    <property type="protein sequence ID" value="KAI5657279.1"/>
    <property type="molecule type" value="Genomic_DNA"/>
</dbReference>
<evidence type="ECO:0000313" key="2">
    <source>
        <dbReference type="Proteomes" id="UP001060085"/>
    </source>
</evidence>
<protein>
    <submittedName>
        <fullName evidence="1">Uncharacterized protein</fullName>
    </submittedName>
</protein>
<proteinExistence type="predicted"/>
<evidence type="ECO:0000313" key="1">
    <source>
        <dbReference type="EMBL" id="KAI5657279.1"/>
    </source>
</evidence>
<reference evidence="2" key="1">
    <citation type="journal article" date="2023" name="Nat. Plants">
        <title>Single-cell RNA sequencing provides a high-resolution roadmap for understanding the multicellular compartmentation of specialized metabolism.</title>
        <authorList>
            <person name="Sun S."/>
            <person name="Shen X."/>
            <person name="Li Y."/>
            <person name="Li Y."/>
            <person name="Wang S."/>
            <person name="Li R."/>
            <person name="Zhang H."/>
            <person name="Shen G."/>
            <person name="Guo B."/>
            <person name="Wei J."/>
            <person name="Xu J."/>
            <person name="St-Pierre B."/>
            <person name="Chen S."/>
            <person name="Sun C."/>
        </authorList>
    </citation>
    <scope>NUCLEOTIDE SEQUENCE [LARGE SCALE GENOMIC DNA]</scope>
</reference>
<sequence length="105" mass="11410">MAVLSLSDSDNKENIPAFSEGPAISSVKKGWSRIPLEDVTKIFYPVSVPSVLSKPISDTTSIPIVSCTYLARRGMNSRPRKVARASLDSLILKSTNTVALRTGFR</sequence>
<dbReference type="Proteomes" id="UP001060085">
    <property type="component" value="Linkage Group LG06"/>
</dbReference>
<gene>
    <name evidence="1" type="ORF">M9H77_26072</name>
</gene>
<comment type="caution">
    <text evidence="1">The sequence shown here is derived from an EMBL/GenBank/DDBJ whole genome shotgun (WGS) entry which is preliminary data.</text>
</comment>